<dbReference type="AlphaFoldDB" id="A0AAI8VMY3"/>
<evidence type="ECO:0000256" key="1">
    <source>
        <dbReference type="SAM" id="MobiDB-lite"/>
    </source>
</evidence>
<name>A0AAI8VMY3_9PEZI</name>
<feature type="domain" description="Copper acquisition factor BIM1-like" evidence="3">
    <location>
        <begin position="22"/>
        <end position="141"/>
    </location>
</feature>
<gene>
    <name evidence="4" type="ORF">KHLLAP_LOCUS8020</name>
</gene>
<keyword evidence="5" id="KW-1185">Reference proteome</keyword>
<dbReference type="Pfam" id="PF20238">
    <property type="entry name" value="BIM1-like_dom"/>
    <property type="match status" value="1"/>
</dbReference>
<evidence type="ECO:0000313" key="5">
    <source>
        <dbReference type="Proteomes" id="UP001295740"/>
    </source>
</evidence>
<dbReference type="EMBL" id="CAUWAG010000010">
    <property type="protein sequence ID" value="CAJ2507552.1"/>
    <property type="molecule type" value="Genomic_DNA"/>
</dbReference>
<feature type="chain" id="PRO_5042554583" evidence="2">
    <location>
        <begin position="19"/>
        <end position="287"/>
    </location>
</feature>
<feature type="region of interest" description="Disordered" evidence="1">
    <location>
        <begin position="228"/>
        <end position="248"/>
    </location>
</feature>
<evidence type="ECO:0000256" key="2">
    <source>
        <dbReference type="SAM" id="SignalP"/>
    </source>
</evidence>
<comment type="caution">
    <text evidence="4">The sequence shown here is derived from an EMBL/GenBank/DDBJ whole genome shotgun (WGS) entry which is preliminary data.</text>
</comment>
<organism evidence="4 5">
    <name type="scientific">Anthostomella pinea</name>
    <dbReference type="NCBI Taxonomy" id="933095"/>
    <lineage>
        <taxon>Eukaryota</taxon>
        <taxon>Fungi</taxon>
        <taxon>Dikarya</taxon>
        <taxon>Ascomycota</taxon>
        <taxon>Pezizomycotina</taxon>
        <taxon>Sordariomycetes</taxon>
        <taxon>Xylariomycetidae</taxon>
        <taxon>Xylariales</taxon>
        <taxon>Xylariaceae</taxon>
        <taxon>Anthostomella</taxon>
    </lineage>
</organism>
<accession>A0AAI8VMY3</accession>
<proteinExistence type="predicted"/>
<dbReference type="Proteomes" id="UP001295740">
    <property type="component" value="Unassembled WGS sequence"/>
</dbReference>
<reference evidence="4" key="1">
    <citation type="submission" date="2023-10" db="EMBL/GenBank/DDBJ databases">
        <authorList>
            <person name="Hackl T."/>
        </authorList>
    </citation>
    <scope>NUCLEOTIDE SEQUENCE</scope>
</reference>
<evidence type="ECO:0000313" key="4">
    <source>
        <dbReference type="EMBL" id="CAJ2507552.1"/>
    </source>
</evidence>
<dbReference type="InterPro" id="IPR046530">
    <property type="entry name" value="BIM1-like_dom"/>
</dbReference>
<protein>
    <submittedName>
        <fullName evidence="4">Uu.00g087380.m01.CDS01</fullName>
    </submittedName>
</protein>
<keyword evidence="2" id="KW-0732">Signal</keyword>
<feature type="signal peptide" evidence="2">
    <location>
        <begin position="1"/>
        <end position="18"/>
    </location>
</feature>
<evidence type="ECO:0000259" key="3">
    <source>
        <dbReference type="Pfam" id="PF20238"/>
    </source>
</evidence>
<sequence>MHANALLSTLALAASASATFNLSTSPCGRVFAVKEDSIFTDWPTGGHDVKMTKISADSPSIFRFKVALLSNATNFVELYRESVTQGKVDLCLSQIPGKTEAEWIGQKAIFQLSQYIGNGVYNYQCAAIRFVEGEQAPSDCHPETAPVSTTSTSLTRHSGVPKFTHRHWSNGTSSTTRDAMPTAGTGIAVAPGSGGALVNASQGTGVAVAPGSGGVRVTGAHGSGVALSTGSGMLSPSGDSKSSPSASASTSAFTTFEPVIAAASRAELVGYASVTAAMAVVLGLLFM</sequence>
<feature type="region of interest" description="Disordered" evidence="1">
    <location>
        <begin position="136"/>
        <end position="181"/>
    </location>
</feature>
<feature type="compositionally biased region" description="Polar residues" evidence="1">
    <location>
        <begin position="146"/>
        <end position="156"/>
    </location>
</feature>
<feature type="compositionally biased region" description="Low complexity" evidence="1">
    <location>
        <begin position="231"/>
        <end position="248"/>
    </location>
</feature>